<reference evidence="2 3" key="1">
    <citation type="journal article" date="2023" name="Commun. Biol.">
        <title>Reorganization of the ancestral sex-determining regions during the evolution of trioecy in Pleodorina starrii.</title>
        <authorList>
            <person name="Takahashi K."/>
            <person name="Suzuki S."/>
            <person name="Kawai-Toyooka H."/>
            <person name="Yamamoto K."/>
            <person name="Hamaji T."/>
            <person name="Ootsuki R."/>
            <person name="Yamaguchi H."/>
            <person name="Kawachi M."/>
            <person name="Higashiyama T."/>
            <person name="Nozaki H."/>
        </authorList>
    </citation>
    <scope>NUCLEOTIDE SEQUENCE [LARGE SCALE GENOMIC DNA]</scope>
    <source>
        <strain evidence="2 3">NIES-4479</strain>
    </source>
</reference>
<gene>
    <name evidence="2" type="primary">PLESTBF000020</name>
    <name evidence="2" type="ORF">PLESTB_000046500</name>
</gene>
<evidence type="ECO:0000313" key="2">
    <source>
        <dbReference type="EMBL" id="GLC47984.1"/>
    </source>
</evidence>
<protein>
    <submittedName>
        <fullName evidence="2">Uncharacterized protein</fullName>
    </submittedName>
</protein>
<name>A0A9W6EX25_9CHLO</name>
<evidence type="ECO:0000256" key="1">
    <source>
        <dbReference type="SAM" id="MobiDB-lite"/>
    </source>
</evidence>
<sequence length="89" mass="9217">MASAVPWLDQYKATESAQQDDGVWLPVKSTAAEPRGAPRDGHSRRGGDALGDGSSRTACSPPDTPGRRLLGAGRSLHSRSPPPPGTITA</sequence>
<evidence type="ECO:0000313" key="3">
    <source>
        <dbReference type="Proteomes" id="UP001165080"/>
    </source>
</evidence>
<proteinExistence type="predicted"/>
<dbReference type="Proteomes" id="UP001165080">
    <property type="component" value="Unassembled WGS sequence"/>
</dbReference>
<feature type="region of interest" description="Disordered" evidence="1">
    <location>
        <begin position="1"/>
        <end position="89"/>
    </location>
</feature>
<dbReference type="EMBL" id="BRXU01000001">
    <property type="protein sequence ID" value="GLC47984.1"/>
    <property type="molecule type" value="Genomic_DNA"/>
</dbReference>
<dbReference type="AlphaFoldDB" id="A0A9W6EX25"/>
<feature type="compositionally biased region" description="Pro residues" evidence="1">
    <location>
        <begin position="80"/>
        <end position="89"/>
    </location>
</feature>
<feature type="compositionally biased region" description="Basic and acidic residues" evidence="1">
    <location>
        <begin position="36"/>
        <end position="47"/>
    </location>
</feature>
<accession>A0A9W6EX25</accession>
<comment type="caution">
    <text evidence="2">The sequence shown here is derived from an EMBL/GenBank/DDBJ whole genome shotgun (WGS) entry which is preliminary data.</text>
</comment>
<organism evidence="2 3">
    <name type="scientific">Pleodorina starrii</name>
    <dbReference type="NCBI Taxonomy" id="330485"/>
    <lineage>
        <taxon>Eukaryota</taxon>
        <taxon>Viridiplantae</taxon>
        <taxon>Chlorophyta</taxon>
        <taxon>core chlorophytes</taxon>
        <taxon>Chlorophyceae</taxon>
        <taxon>CS clade</taxon>
        <taxon>Chlamydomonadales</taxon>
        <taxon>Volvocaceae</taxon>
        <taxon>Pleodorina</taxon>
    </lineage>
</organism>
<keyword evidence="3" id="KW-1185">Reference proteome</keyword>